<dbReference type="EMBL" id="JAPTSV010000009">
    <property type="protein sequence ID" value="KAJ1524371.1"/>
    <property type="molecule type" value="Genomic_DNA"/>
</dbReference>
<dbReference type="PROSITE" id="PS51477">
    <property type="entry name" value="PAH"/>
    <property type="match status" value="1"/>
</dbReference>
<feature type="compositionally biased region" description="Basic residues" evidence="6">
    <location>
        <begin position="408"/>
        <end position="417"/>
    </location>
</feature>
<feature type="domain" description="Myb-like" evidence="7">
    <location>
        <begin position="640"/>
        <end position="691"/>
    </location>
</feature>
<dbReference type="Gene3D" id="1.20.1160.11">
    <property type="entry name" value="Paired amphipathic helix"/>
    <property type="match status" value="1"/>
</dbReference>
<dbReference type="GO" id="GO:0006355">
    <property type="term" value="P:regulation of DNA-templated transcription"/>
    <property type="evidence" value="ECO:0007669"/>
    <property type="project" value="InterPro"/>
</dbReference>
<comment type="caution">
    <text evidence="8">The sequence shown here is derived from an EMBL/GenBank/DDBJ whole genome shotgun (WGS) entry which is preliminary data.</text>
</comment>
<dbReference type="PANTHER" id="PTHR16088">
    <property type="entry name" value="YY1 ASSOCIATED PROTEIN-RELATED"/>
    <property type="match status" value="1"/>
</dbReference>
<keyword evidence="2" id="KW-0805">Transcription regulation</keyword>
<dbReference type="InterPro" id="IPR009057">
    <property type="entry name" value="Homeodomain-like_sf"/>
</dbReference>
<dbReference type="SUPFAM" id="SSF46689">
    <property type="entry name" value="Homeodomain-like"/>
    <property type="match status" value="1"/>
</dbReference>
<dbReference type="Pfam" id="PF02671">
    <property type="entry name" value="PAH"/>
    <property type="match status" value="1"/>
</dbReference>
<reference evidence="8" key="1">
    <citation type="submission" date="2022-12" db="EMBL/GenBank/DDBJ databases">
        <title>Chromosome-level genome assembly of the bean flower thrips Megalurothrips usitatus.</title>
        <authorList>
            <person name="Ma L."/>
            <person name="Liu Q."/>
            <person name="Li H."/>
            <person name="Cai W."/>
        </authorList>
    </citation>
    <scope>NUCLEOTIDE SEQUENCE</scope>
    <source>
        <strain evidence="8">Cailab_2022a</strain>
    </source>
</reference>
<comment type="subcellular location">
    <subcellularLocation>
        <location evidence="1 5">Nucleus</location>
    </subcellularLocation>
</comment>
<feature type="region of interest" description="Disordered" evidence="6">
    <location>
        <begin position="605"/>
        <end position="645"/>
    </location>
</feature>
<dbReference type="Proteomes" id="UP001075354">
    <property type="component" value="Chromosome 9"/>
</dbReference>
<dbReference type="InterPro" id="IPR003822">
    <property type="entry name" value="PAH"/>
</dbReference>
<evidence type="ECO:0000256" key="6">
    <source>
        <dbReference type="SAM" id="MobiDB-lite"/>
    </source>
</evidence>
<feature type="compositionally biased region" description="Basic and acidic residues" evidence="6">
    <location>
        <begin position="522"/>
        <end position="544"/>
    </location>
</feature>
<keyword evidence="3" id="KW-0804">Transcription</keyword>
<evidence type="ECO:0000313" key="9">
    <source>
        <dbReference type="Proteomes" id="UP001075354"/>
    </source>
</evidence>
<evidence type="ECO:0000259" key="7">
    <source>
        <dbReference type="SMART" id="SM00717"/>
    </source>
</evidence>
<evidence type="ECO:0000313" key="8">
    <source>
        <dbReference type="EMBL" id="KAJ1524371.1"/>
    </source>
</evidence>
<dbReference type="GO" id="GO:0003712">
    <property type="term" value="F:transcription coregulator activity"/>
    <property type="evidence" value="ECO:0007669"/>
    <property type="project" value="TreeGrafter"/>
</dbReference>
<evidence type="ECO:0000256" key="2">
    <source>
        <dbReference type="ARBA" id="ARBA00023015"/>
    </source>
</evidence>
<dbReference type="SMART" id="SM00717">
    <property type="entry name" value="SANT"/>
    <property type="match status" value="1"/>
</dbReference>
<feature type="compositionally biased region" description="Acidic residues" evidence="6">
    <location>
        <begin position="608"/>
        <end position="617"/>
    </location>
</feature>
<evidence type="ECO:0000256" key="3">
    <source>
        <dbReference type="ARBA" id="ARBA00023163"/>
    </source>
</evidence>
<dbReference type="AlphaFoldDB" id="A0AAV7XEB4"/>
<evidence type="ECO:0000256" key="4">
    <source>
        <dbReference type="ARBA" id="ARBA00023242"/>
    </source>
</evidence>
<keyword evidence="9" id="KW-1185">Reference proteome</keyword>
<evidence type="ECO:0000256" key="1">
    <source>
        <dbReference type="ARBA" id="ARBA00004123"/>
    </source>
</evidence>
<feature type="compositionally biased region" description="Polar residues" evidence="6">
    <location>
        <begin position="90"/>
        <end position="103"/>
    </location>
</feature>
<keyword evidence="4 5" id="KW-0539">Nucleus</keyword>
<feature type="region of interest" description="Disordered" evidence="6">
    <location>
        <begin position="57"/>
        <end position="112"/>
    </location>
</feature>
<accession>A0AAV7XEB4</accession>
<dbReference type="GO" id="GO:0005634">
    <property type="term" value="C:nucleus"/>
    <property type="evidence" value="ECO:0007669"/>
    <property type="project" value="UniProtKB-SubCell"/>
</dbReference>
<feature type="compositionally biased region" description="Basic and acidic residues" evidence="6">
    <location>
        <begin position="636"/>
        <end position="645"/>
    </location>
</feature>
<feature type="compositionally biased region" description="Basic and acidic residues" evidence="6">
    <location>
        <begin position="426"/>
        <end position="435"/>
    </location>
</feature>
<dbReference type="InterPro" id="IPR036600">
    <property type="entry name" value="PAH_sf"/>
</dbReference>
<feature type="region of interest" description="Disordered" evidence="6">
    <location>
        <begin position="405"/>
        <end position="473"/>
    </location>
</feature>
<name>A0AAV7XEB4_9NEOP</name>
<feature type="compositionally biased region" description="Acidic residues" evidence="6">
    <location>
        <begin position="77"/>
        <end position="88"/>
    </location>
</feature>
<dbReference type="InterPro" id="IPR001005">
    <property type="entry name" value="SANT/Myb"/>
</dbReference>
<feature type="region of interest" description="Disordered" evidence="6">
    <location>
        <begin position="487"/>
        <end position="577"/>
    </location>
</feature>
<evidence type="ECO:0000256" key="5">
    <source>
        <dbReference type="PROSITE-ProRule" id="PRU00810"/>
    </source>
</evidence>
<gene>
    <name evidence="8" type="ORF">ONE63_010872</name>
</gene>
<dbReference type="InterPro" id="IPR052435">
    <property type="entry name" value="YY1-Transcr_Regul"/>
</dbReference>
<organism evidence="8 9">
    <name type="scientific">Megalurothrips usitatus</name>
    <name type="common">bean blossom thrips</name>
    <dbReference type="NCBI Taxonomy" id="439358"/>
    <lineage>
        <taxon>Eukaryota</taxon>
        <taxon>Metazoa</taxon>
        <taxon>Ecdysozoa</taxon>
        <taxon>Arthropoda</taxon>
        <taxon>Hexapoda</taxon>
        <taxon>Insecta</taxon>
        <taxon>Pterygota</taxon>
        <taxon>Neoptera</taxon>
        <taxon>Paraneoptera</taxon>
        <taxon>Thysanoptera</taxon>
        <taxon>Terebrantia</taxon>
        <taxon>Thripoidea</taxon>
        <taxon>Thripidae</taxon>
        <taxon>Megalurothrips</taxon>
    </lineage>
</organism>
<proteinExistence type="predicted"/>
<sequence>MREVNIHEFSSAKLKAQTEMLSEEVSSTQNVTPVLPDMVAGMNSLEAALRKVEKCMAGSSQPDTPLDDALDHGVEANVDDVPDGEDEGVSSSCAVSHQQTPGSIRSAHPRGRNRVLKKRNQLRKDLEHALPLAASDQSLLNDERSHAYASSFFLKVKERYETQNSNIFPKFMEIFHQFGNSYCSVTDLYHRVINLLEGDPDLCEEFLLFLLPKQALKCGKFMEHLALTEMSSFLRKLELQFAKQPQQLKKILATWARLAENPDVSLEAVRSSILPLLRGNSFLVDSFIELLPPEKPPESKMTDFDHVVCEEMDGEHSGEEETFERLEIPPEIDDPYGGENCQCCCHSTSSDPGALNRTKHCTPCGIKFISGKVFMQTEHGLRPARIEFSGNGSLSCNLKRLNVDHQKLSRPRSRRGRTNTSQGAVKVEEGKHSMETDDEAVFTSKIKSPRLRPKISKANREKPSTARSLPMNQASYSCRASAINLNSPPLSLTHDQVPPPTSSPNTDEKLPALDFADLSNVLKKDQDDTEKRRRLSGDDAKDNLADQPLNAGIKEECRIEDEMNGSNERGNRSIDTDKKLEFIEDELKDEDCASDDVSMEEMDQRADDFEEEDDDDVASNMDVSGASSECDMEEPSEIKEGPTWTREEDRIILCTFQSEPDKDKNFNKIRAQLPHRTVAEISSRFQLLMNLIQQMRS</sequence>
<dbReference type="PANTHER" id="PTHR16088:SF3">
    <property type="entry name" value="GON-4-LIKE PROTEIN"/>
    <property type="match status" value="1"/>
</dbReference>
<dbReference type="SUPFAM" id="SSF47762">
    <property type="entry name" value="PAH2 domain"/>
    <property type="match status" value="1"/>
</dbReference>
<feature type="compositionally biased region" description="Basic residues" evidence="6">
    <location>
        <begin position="447"/>
        <end position="457"/>
    </location>
</feature>
<dbReference type="Gene3D" id="1.10.10.60">
    <property type="entry name" value="Homeodomain-like"/>
    <property type="match status" value="1"/>
</dbReference>
<protein>
    <recommendedName>
        <fullName evidence="7">Myb-like domain-containing protein</fullName>
    </recommendedName>
</protein>
<dbReference type="Pfam" id="PF21227">
    <property type="entry name" value="Myb_DNA-binding_7"/>
    <property type="match status" value="1"/>
</dbReference>